<reference evidence="2" key="1">
    <citation type="submission" date="2014-05" db="EMBL/GenBank/DDBJ databases">
        <title>The transcriptome of the halophilic microalga Tetraselmis sp. GSL018 isolated from the Great Salt Lake, Utah.</title>
        <authorList>
            <person name="Jinkerson R.E."/>
            <person name="D'Adamo S."/>
            <person name="Posewitz M.C."/>
        </authorList>
    </citation>
    <scope>NUCLEOTIDE SEQUENCE</scope>
    <source>
        <strain evidence="2">GSL018</strain>
    </source>
</reference>
<proteinExistence type="predicted"/>
<feature type="compositionally biased region" description="Basic and acidic residues" evidence="1">
    <location>
        <begin position="8"/>
        <end position="19"/>
    </location>
</feature>
<dbReference type="EMBL" id="GBEZ01006181">
    <property type="protein sequence ID" value="JAC79198.1"/>
    <property type="molecule type" value="Transcribed_RNA"/>
</dbReference>
<name>A0A061S4N6_9CHLO</name>
<evidence type="ECO:0000256" key="1">
    <source>
        <dbReference type="SAM" id="MobiDB-lite"/>
    </source>
</evidence>
<gene>
    <name evidence="2" type="ORF">TSPGSL018_13299</name>
</gene>
<protein>
    <submittedName>
        <fullName evidence="2">Uncharacterized protein</fullName>
    </submittedName>
</protein>
<sequence>PPDPVDGEAGKSGKPDRKPALASAPPPAPSPFFRCSLTTGDASGERVMSHRGCSALGRHPRARRGSPREASR</sequence>
<feature type="non-terminal residue" evidence="2">
    <location>
        <position position="72"/>
    </location>
</feature>
<feature type="region of interest" description="Disordered" evidence="1">
    <location>
        <begin position="1"/>
        <end position="72"/>
    </location>
</feature>
<organism evidence="2">
    <name type="scientific">Tetraselmis sp. GSL018</name>
    <dbReference type="NCBI Taxonomy" id="582737"/>
    <lineage>
        <taxon>Eukaryota</taxon>
        <taxon>Viridiplantae</taxon>
        <taxon>Chlorophyta</taxon>
        <taxon>core chlorophytes</taxon>
        <taxon>Chlorodendrophyceae</taxon>
        <taxon>Chlorodendrales</taxon>
        <taxon>Chlorodendraceae</taxon>
        <taxon>Tetraselmis</taxon>
    </lineage>
</organism>
<dbReference type="AlphaFoldDB" id="A0A061S4N6"/>
<accession>A0A061S4N6</accession>
<feature type="non-terminal residue" evidence="2">
    <location>
        <position position="1"/>
    </location>
</feature>
<evidence type="ECO:0000313" key="2">
    <source>
        <dbReference type="EMBL" id="JAC79198.1"/>
    </source>
</evidence>